<evidence type="ECO:0000256" key="7">
    <source>
        <dbReference type="ARBA" id="ARBA00022679"/>
    </source>
</evidence>
<feature type="compositionally biased region" description="Basic and acidic residues" evidence="13">
    <location>
        <begin position="291"/>
        <end position="308"/>
    </location>
</feature>
<comment type="cofactor">
    <cofactor evidence="1">
        <name>(R)-lipoate</name>
        <dbReference type="ChEBI" id="CHEBI:83088"/>
    </cofactor>
</comment>
<evidence type="ECO:0000313" key="16">
    <source>
        <dbReference type="Proteomes" id="UP000326924"/>
    </source>
</evidence>
<dbReference type="InParanoid" id="A0A5J5F8Y8"/>
<feature type="domain" description="Lipoyl-binding" evidence="14">
    <location>
        <begin position="203"/>
        <end position="278"/>
    </location>
</feature>
<keyword evidence="10" id="KW-0496">Mitochondrion</keyword>
<dbReference type="InterPro" id="IPR000089">
    <property type="entry name" value="Biotin_lipoyl"/>
</dbReference>
<dbReference type="GO" id="GO:0033512">
    <property type="term" value="P:L-lysine catabolic process to acetyl-CoA via saccharopine"/>
    <property type="evidence" value="ECO:0007669"/>
    <property type="project" value="UniProtKB-UniPathway"/>
</dbReference>
<dbReference type="GO" id="GO:0006099">
    <property type="term" value="P:tricarboxylic acid cycle"/>
    <property type="evidence" value="ECO:0007669"/>
    <property type="project" value="UniProtKB-KW"/>
</dbReference>
<keyword evidence="9" id="KW-0809">Transit peptide</keyword>
<dbReference type="PANTHER" id="PTHR43416:SF5">
    <property type="entry name" value="DIHYDROLIPOYLLYSINE-RESIDUE SUCCINYLTRANSFERASE COMPONENT OF 2-OXOGLUTARATE DEHYDROGENASE COMPLEX, MITOCHONDRIAL"/>
    <property type="match status" value="1"/>
</dbReference>
<dbReference type="SUPFAM" id="SSF51230">
    <property type="entry name" value="Single hybrid motif"/>
    <property type="match status" value="1"/>
</dbReference>
<sequence length="587" mass="64379">MVDVSCPKGNVFSSTITEAPDMCRRARRISRSKGIEDRPKESRLGLGDLFVQPEDEARVQRLDSSLRYMPPEDKKDICRSPQDHQIAGVGQCCEILGSLWRRARTASFCPVKRRRSRDCEHAERLLLERGFRIHSIGIVGEELAIFEDQVGRKLELLMVVTGENFGAVQVPHTMLFGAGKKLKPERFINAASFLNVQSRSYASQVVKVPQMAESISEGTLKQFQKKVGDHVEQDEEIATIETDKIDVAVNAPVSGTITELLVNEEDTVTVGQDLLKIEPGEAPEGGSKPAVEAKEEPKAPAEPKKEEAPTPTPRETPNEAPKPKAPAPAPKPKAPEPKAPAAASADKPFGNREERRVKMNRMRLRIAERLKESQNTAASLTTFNEIDMSALMEMRKLYKDAVLKKTGVKLGFMSAFSRAVVEAMKDVPAVNASIEGPNGGDTIVYRDYVDISVAVATEKGLVTPVVRNAESMDMIGIESAIAELGRKARDGKLTIEDMAGGTFTISNGGVFGSLFGTPIINLPQTAVLGLHTIKEKPVAINGKVEIRPIMIVALTYDHRLLDGKEAVTFLVKIKDYIEDPRRMLLGV</sequence>
<evidence type="ECO:0000256" key="13">
    <source>
        <dbReference type="SAM" id="MobiDB-lite"/>
    </source>
</evidence>
<feature type="compositionally biased region" description="Pro residues" evidence="13">
    <location>
        <begin position="323"/>
        <end position="332"/>
    </location>
</feature>
<dbReference type="InterPro" id="IPR011053">
    <property type="entry name" value="Single_hybrid_motif"/>
</dbReference>
<organism evidence="15 16">
    <name type="scientific">Sphaerosporella brunnea</name>
    <dbReference type="NCBI Taxonomy" id="1250544"/>
    <lineage>
        <taxon>Eukaryota</taxon>
        <taxon>Fungi</taxon>
        <taxon>Dikarya</taxon>
        <taxon>Ascomycota</taxon>
        <taxon>Pezizomycotina</taxon>
        <taxon>Pezizomycetes</taxon>
        <taxon>Pezizales</taxon>
        <taxon>Pyronemataceae</taxon>
        <taxon>Sphaerosporella</taxon>
    </lineage>
</organism>
<dbReference type="Gene3D" id="3.30.559.10">
    <property type="entry name" value="Chloramphenicol acetyltransferase-like domain"/>
    <property type="match status" value="1"/>
</dbReference>
<dbReference type="AlphaFoldDB" id="A0A5J5F8Y8"/>
<evidence type="ECO:0000256" key="6">
    <source>
        <dbReference type="ARBA" id="ARBA00022532"/>
    </source>
</evidence>
<dbReference type="PANTHER" id="PTHR43416">
    <property type="entry name" value="DIHYDROLIPOYLLYSINE-RESIDUE SUCCINYLTRANSFERASE COMPONENT OF 2-OXOGLUTARATE DEHYDROGENASE COMPLEX, MITOCHONDRIAL-RELATED"/>
    <property type="match status" value="1"/>
</dbReference>
<name>A0A5J5F8Y8_9PEZI</name>
<gene>
    <name evidence="15" type="ORF">FN846DRAFT_902675</name>
</gene>
<dbReference type="FunFam" id="3.30.559.10:FF:000006">
    <property type="entry name" value="Dihydrolipoyllysine-residue succinyltransferase component of 2-oxoglutarate dehydrogenase complex, mitochondrial"/>
    <property type="match status" value="1"/>
</dbReference>
<dbReference type="PROSITE" id="PS00189">
    <property type="entry name" value="LIPOYL"/>
    <property type="match status" value="1"/>
</dbReference>
<keyword evidence="11" id="KW-0012">Acyltransferase</keyword>
<dbReference type="GO" id="GO:0005739">
    <property type="term" value="C:mitochondrion"/>
    <property type="evidence" value="ECO:0007669"/>
    <property type="project" value="UniProtKB-SubCell"/>
</dbReference>
<dbReference type="Proteomes" id="UP000326924">
    <property type="component" value="Unassembled WGS sequence"/>
</dbReference>
<accession>A0A5J5F8Y8</accession>
<evidence type="ECO:0000256" key="10">
    <source>
        <dbReference type="ARBA" id="ARBA00023128"/>
    </source>
</evidence>
<evidence type="ECO:0000256" key="5">
    <source>
        <dbReference type="ARBA" id="ARBA00012945"/>
    </source>
</evidence>
<dbReference type="SUPFAM" id="SSF52777">
    <property type="entry name" value="CoA-dependent acyltransferases"/>
    <property type="match status" value="1"/>
</dbReference>
<evidence type="ECO:0000256" key="3">
    <source>
        <dbReference type="ARBA" id="ARBA00005145"/>
    </source>
</evidence>
<comment type="similarity">
    <text evidence="4">Belongs to the 2-oxoacid dehydrogenase family.</text>
</comment>
<dbReference type="Gene3D" id="2.40.50.100">
    <property type="match status" value="1"/>
</dbReference>
<comment type="caution">
    <text evidence="15">The sequence shown here is derived from an EMBL/GenBank/DDBJ whole genome shotgun (WGS) entry which is preliminary data.</text>
</comment>
<keyword evidence="7" id="KW-0808">Transferase</keyword>
<dbReference type="FunCoup" id="A0A5J5F8Y8">
    <property type="interactions" value="891"/>
</dbReference>
<proteinExistence type="inferred from homology"/>
<dbReference type="InterPro" id="IPR050537">
    <property type="entry name" value="2-oxoacid_dehydrogenase"/>
</dbReference>
<dbReference type="EC" id="2.3.1.61" evidence="5"/>
<evidence type="ECO:0000256" key="4">
    <source>
        <dbReference type="ARBA" id="ARBA00007317"/>
    </source>
</evidence>
<evidence type="ECO:0000256" key="11">
    <source>
        <dbReference type="ARBA" id="ARBA00023315"/>
    </source>
</evidence>
<comment type="pathway">
    <text evidence="3">Amino-acid degradation; L-lysine degradation via saccharopine pathway; glutaryl-CoA from L-lysine: step 6/6.</text>
</comment>
<dbReference type="InterPro" id="IPR023213">
    <property type="entry name" value="CAT-like_dom_sf"/>
</dbReference>
<dbReference type="NCBIfam" id="TIGR01347">
    <property type="entry name" value="sucB"/>
    <property type="match status" value="1"/>
</dbReference>
<dbReference type="CDD" id="cd06849">
    <property type="entry name" value="lipoyl_domain"/>
    <property type="match status" value="1"/>
</dbReference>
<evidence type="ECO:0000256" key="1">
    <source>
        <dbReference type="ARBA" id="ARBA00001938"/>
    </source>
</evidence>
<evidence type="ECO:0000256" key="8">
    <source>
        <dbReference type="ARBA" id="ARBA00022823"/>
    </source>
</evidence>
<dbReference type="Pfam" id="PF00198">
    <property type="entry name" value="2-oxoacid_dh"/>
    <property type="match status" value="1"/>
</dbReference>
<dbReference type="Pfam" id="PF00364">
    <property type="entry name" value="Biotin_lipoyl"/>
    <property type="match status" value="1"/>
</dbReference>
<keyword evidence="8" id="KW-0450">Lipoyl</keyword>
<dbReference type="OrthoDB" id="5391403at2759"/>
<reference evidence="15 16" key="1">
    <citation type="submission" date="2019-09" db="EMBL/GenBank/DDBJ databases">
        <title>Draft genome of the ectomycorrhizal ascomycete Sphaerosporella brunnea.</title>
        <authorList>
            <consortium name="DOE Joint Genome Institute"/>
            <person name="Benucci G.M."/>
            <person name="Marozzi G."/>
            <person name="Antonielli L."/>
            <person name="Sanchez S."/>
            <person name="Marco P."/>
            <person name="Wang X."/>
            <person name="Falini L.B."/>
            <person name="Barry K."/>
            <person name="Haridas S."/>
            <person name="Lipzen A."/>
            <person name="Labutti K."/>
            <person name="Grigoriev I.V."/>
            <person name="Murat C."/>
            <person name="Martin F."/>
            <person name="Albertini E."/>
            <person name="Donnini D."/>
            <person name="Bonito G."/>
        </authorList>
    </citation>
    <scope>NUCLEOTIDE SEQUENCE [LARGE SCALE GENOMIC DNA]</scope>
    <source>
        <strain evidence="15 16">Sb_GMNB300</strain>
    </source>
</reference>
<comment type="subcellular location">
    <subcellularLocation>
        <location evidence="2">Mitochondrion</location>
    </subcellularLocation>
</comment>
<evidence type="ECO:0000313" key="15">
    <source>
        <dbReference type="EMBL" id="KAA8913608.1"/>
    </source>
</evidence>
<dbReference type="InterPro" id="IPR003016">
    <property type="entry name" value="2-oxoA_DH_lipoyl-BS"/>
</dbReference>
<dbReference type="PROSITE" id="PS50968">
    <property type="entry name" value="BIOTINYL_LIPOYL"/>
    <property type="match status" value="1"/>
</dbReference>
<dbReference type="InterPro" id="IPR001078">
    <property type="entry name" value="2-oxoacid_DH_actylTfrase"/>
</dbReference>
<dbReference type="InterPro" id="IPR006255">
    <property type="entry name" value="SucB"/>
</dbReference>
<feature type="region of interest" description="Disordered" evidence="13">
    <location>
        <begin position="277"/>
        <end position="353"/>
    </location>
</feature>
<evidence type="ECO:0000256" key="12">
    <source>
        <dbReference type="ARBA" id="ARBA00032406"/>
    </source>
</evidence>
<feature type="compositionally biased region" description="Low complexity" evidence="13">
    <location>
        <begin position="339"/>
        <end position="348"/>
    </location>
</feature>
<evidence type="ECO:0000256" key="2">
    <source>
        <dbReference type="ARBA" id="ARBA00004173"/>
    </source>
</evidence>
<dbReference type="GO" id="GO:0004149">
    <property type="term" value="F:dihydrolipoyllysine-residue succinyltransferase activity"/>
    <property type="evidence" value="ECO:0007669"/>
    <property type="project" value="UniProtKB-EC"/>
</dbReference>
<evidence type="ECO:0000259" key="14">
    <source>
        <dbReference type="PROSITE" id="PS50968"/>
    </source>
</evidence>
<keyword evidence="16" id="KW-1185">Reference proteome</keyword>
<dbReference type="UniPathway" id="UPA00868">
    <property type="reaction ID" value="UER00840"/>
</dbReference>
<dbReference type="GO" id="GO:0045252">
    <property type="term" value="C:oxoglutarate dehydrogenase complex"/>
    <property type="evidence" value="ECO:0007669"/>
    <property type="project" value="InterPro"/>
</dbReference>
<dbReference type="EMBL" id="VXIS01000013">
    <property type="protein sequence ID" value="KAA8913608.1"/>
    <property type="molecule type" value="Genomic_DNA"/>
</dbReference>
<protein>
    <recommendedName>
        <fullName evidence="5">dihydrolipoyllysine-residue succinyltransferase</fullName>
        <ecNumber evidence="5">2.3.1.61</ecNumber>
    </recommendedName>
    <alternativeName>
        <fullName evidence="12">2-oxoglutarate dehydrogenase complex component E2</fullName>
    </alternativeName>
</protein>
<keyword evidence="6" id="KW-0816">Tricarboxylic acid cycle</keyword>
<evidence type="ECO:0000256" key="9">
    <source>
        <dbReference type="ARBA" id="ARBA00022946"/>
    </source>
</evidence>